<organism evidence="2 3">
    <name type="scientific">Lophium mytilinum</name>
    <dbReference type="NCBI Taxonomy" id="390894"/>
    <lineage>
        <taxon>Eukaryota</taxon>
        <taxon>Fungi</taxon>
        <taxon>Dikarya</taxon>
        <taxon>Ascomycota</taxon>
        <taxon>Pezizomycotina</taxon>
        <taxon>Dothideomycetes</taxon>
        <taxon>Pleosporomycetidae</taxon>
        <taxon>Mytilinidiales</taxon>
        <taxon>Mytilinidiaceae</taxon>
        <taxon>Lophium</taxon>
    </lineage>
</organism>
<feature type="region of interest" description="Disordered" evidence="1">
    <location>
        <begin position="1"/>
        <end position="22"/>
    </location>
</feature>
<keyword evidence="3" id="KW-1185">Reference proteome</keyword>
<dbReference type="Proteomes" id="UP000799750">
    <property type="component" value="Unassembled WGS sequence"/>
</dbReference>
<name>A0A6A6RC02_9PEZI</name>
<evidence type="ECO:0000256" key="1">
    <source>
        <dbReference type="SAM" id="MobiDB-lite"/>
    </source>
</evidence>
<feature type="compositionally biased region" description="Polar residues" evidence="1">
    <location>
        <begin position="7"/>
        <end position="17"/>
    </location>
</feature>
<proteinExistence type="predicted"/>
<evidence type="ECO:0000313" key="3">
    <source>
        <dbReference type="Proteomes" id="UP000799750"/>
    </source>
</evidence>
<dbReference type="AlphaFoldDB" id="A0A6A6RC02"/>
<dbReference type="EMBL" id="MU004181">
    <property type="protein sequence ID" value="KAF2501994.1"/>
    <property type="molecule type" value="Genomic_DNA"/>
</dbReference>
<evidence type="ECO:0000313" key="2">
    <source>
        <dbReference type="EMBL" id="KAF2501994.1"/>
    </source>
</evidence>
<gene>
    <name evidence="2" type="ORF">BU16DRAFT_554056</name>
</gene>
<sequence>MAPGKENVQQGATSKSAPTLLAPRRRMLLQDISARFGIFADTASITPPPSTTRPSRPRSAGGSLFVSADAAAPQRDSASPETGSAQSPTPTGAPGTIDNAVASDSSASESISAVPSSSAEQGNEELFTADVADEEGTPGEGVDEDDWVDDDSLYGD</sequence>
<protein>
    <submittedName>
        <fullName evidence="2">Uncharacterized protein</fullName>
    </submittedName>
</protein>
<feature type="region of interest" description="Disordered" evidence="1">
    <location>
        <begin position="39"/>
        <end position="156"/>
    </location>
</feature>
<feature type="compositionally biased region" description="Acidic residues" evidence="1">
    <location>
        <begin position="131"/>
        <end position="156"/>
    </location>
</feature>
<reference evidence="2" key="1">
    <citation type="journal article" date="2020" name="Stud. Mycol.">
        <title>101 Dothideomycetes genomes: a test case for predicting lifestyles and emergence of pathogens.</title>
        <authorList>
            <person name="Haridas S."/>
            <person name="Albert R."/>
            <person name="Binder M."/>
            <person name="Bloem J."/>
            <person name="Labutti K."/>
            <person name="Salamov A."/>
            <person name="Andreopoulos B."/>
            <person name="Baker S."/>
            <person name="Barry K."/>
            <person name="Bills G."/>
            <person name="Bluhm B."/>
            <person name="Cannon C."/>
            <person name="Castanera R."/>
            <person name="Culley D."/>
            <person name="Daum C."/>
            <person name="Ezra D."/>
            <person name="Gonzalez J."/>
            <person name="Henrissat B."/>
            <person name="Kuo A."/>
            <person name="Liang C."/>
            <person name="Lipzen A."/>
            <person name="Lutzoni F."/>
            <person name="Magnuson J."/>
            <person name="Mondo S."/>
            <person name="Nolan M."/>
            <person name="Ohm R."/>
            <person name="Pangilinan J."/>
            <person name="Park H.-J."/>
            <person name="Ramirez L."/>
            <person name="Alfaro M."/>
            <person name="Sun H."/>
            <person name="Tritt A."/>
            <person name="Yoshinaga Y."/>
            <person name="Zwiers L.-H."/>
            <person name="Turgeon B."/>
            <person name="Goodwin S."/>
            <person name="Spatafora J."/>
            <person name="Crous P."/>
            <person name="Grigoriev I."/>
        </authorList>
    </citation>
    <scope>NUCLEOTIDE SEQUENCE</scope>
    <source>
        <strain evidence="2">CBS 269.34</strain>
    </source>
</reference>
<feature type="compositionally biased region" description="Low complexity" evidence="1">
    <location>
        <begin position="100"/>
        <end position="119"/>
    </location>
</feature>
<accession>A0A6A6RC02</accession>
<feature type="compositionally biased region" description="Polar residues" evidence="1">
    <location>
        <begin position="76"/>
        <end position="90"/>
    </location>
</feature>